<feature type="transmembrane region" description="Helical" evidence="7">
    <location>
        <begin position="255"/>
        <end position="275"/>
    </location>
</feature>
<dbReference type="EMBL" id="FOCC01000004">
    <property type="protein sequence ID" value="SEM54639.1"/>
    <property type="molecule type" value="Genomic_DNA"/>
</dbReference>
<dbReference type="Pfam" id="PF07690">
    <property type="entry name" value="MFS_1"/>
    <property type="match status" value="1"/>
</dbReference>
<comment type="subcellular location">
    <subcellularLocation>
        <location evidence="1">Cell membrane</location>
        <topology evidence="1">Multi-pass membrane protein</topology>
    </subcellularLocation>
</comment>
<keyword evidence="2" id="KW-0813">Transport</keyword>
<dbReference type="PROSITE" id="PS50850">
    <property type="entry name" value="MFS"/>
    <property type="match status" value="1"/>
</dbReference>
<evidence type="ECO:0000256" key="5">
    <source>
        <dbReference type="ARBA" id="ARBA00022989"/>
    </source>
</evidence>
<evidence type="ECO:0000256" key="6">
    <source>
        <dbReference type="ARBA" id="ARBA00023136"/>
    </source>
</evidence>
<evidence type="ECO:0000259" key="8">
    <source>
        <dbReference type="PROSITE" id="PS50850"/>
    </source>
</evidence>
<evidence type="ECO:0000256" key="1">
    <source>
        <dbReference type="ARBA" id="ARBA00004651"/>
    </source>
</evidence>
<keyword evidence="4 7" id="KW-0812">Transmembrane</keyword>
<organism evidence="9 10">
    <name type="scientific">Ligilactobacillus ruminis</name>
    <dbReference type="NCBI Taxonomy" id="1623"/>
    <lineage>
        <taxon>Bacteria</taxon>
        <taxon>Bacillati</taxon>
        <taxon>Bacillota</taxon>
        <taxon>Bacilli</taxon>
        <taxon>Lactobacillales</taxon>
        <taxon>Lactobacillaceae</taxon>
        <taxon>Ligilactobacillus</taxon>
    </lineage>
</organism>
<feature type="transmembrane region" description="Helical" evidence="7">
    <location>
        <begin position="377"/>
        <end position="394"/>
    </location>
</feature>
<accession>A0ABY1AAM5</accession>
<protein>
    <submittedName>
        <fullName evidence="9">MFS transporter, DHA1 family, multidrug resistance protein</fullName>
    </submittedName>
</protein>
<dbReference type="Proteomes" id="UP000182089">
    <property type="component" value="Unassembled WGS sequence"/>
</dbReference>
<dbReference type="InterPro" id="IPR036259">
    <property type="entry name" value="MFS_trans_sf"/>
</dbReference>
<keyword evidence="3" id="KW-1003">Cell membrane</keyword>
<proteinExistence type="predicted"/>
<feature type="transmembrane region" description="Helical" evidence="7">
    <location>
        <begin position="173"/>
        <end position="196"/>
    </location>
</feature>
<dbReference type="InterPro" id="IPR011701">
    <property type="entry name" value="MFS"/>
</dbReference>
<feature type="transmembrane region" description="Helical" evidence="7">
    <location>
        <begin position="84"/>
        <end position="109"/>
    </location>
</feature>
<dbReference type="PANTHER" id="PTHR43414">
    <property type="entry name" value="MULTIDRUG RESISTANCE PROTEIN MDTG"/>
    <property type="match status" value="1"/>
</dbReference>
<feature type="transmembrane region" description="Helical" evidence="7">
    <location>
        <begin position="12"/>
        <end position="32"/>
    </location>
</feature>
<keyword evidence="5 7" id="KW-1133">Transmembrane helix</keyword>
<dbReference type="Gene3D" id="1.20.1250.20">
    <property type="entry name" value="MFS general substrate transporter like domains"/>
    <property type="match status" value="1"/>
</dbReference>
<comment type="caution">
    <text evidence="9">The sequence shown here is derived from an EMBL/GenBank/DDBJ whole genome shotgun (WGS) entry which is preliminary data.</text>
</comment>
<evidence type="ECO:0000313" key="9">
    <source>
        <dbReference type="EMBL" id="SEM54639.1"/>
    </source>
</evidence>
<gene>
    <name evidence="9" type="ORF">SAMN05216431_10459</name>
</gene>
<feature type="domain" description="Major facilitator superfamily (MFS) profile" evidence="8">
    <location>
        <begin position="13"/>
        <end position="398"/>
    </location>
</feature>
<dbReference type="PANTHER" id="PTHR43414:SF6">
    <property type="entry name" value="MULTIDRUG RESISTANCE PROTEIN MDTG"/>
    <property type="match status" value="1"/>
</dbReference>
<evidence type="ECO:0000313" key="10">
    <source>
        <dbReference type="Proteomes" id="UP000182089"/>
    </source>
</evidence>
<evidence type="ECO:0000256" key="2">
    <source>
        <dbReference type="ARBA" id="ARBA00022448"/>
    </source>
</evidence>
<dbReference type="Gene3D" id="1.20.1720.10">
    <property type="entry name" value="Multidrug resistance protein D"/>
    <property type="match status" value="1"/>
</dbReference>
<reference evidence="9 10" key="1">
    <citation type="submission" date="2016-10" db="EMBL/GenBank/DDBJ databases">
        <authorList>
            <person name="Varghese N."/>
            <person name="Submissions S."/>
        </authorList>
    </citation>
    <scope>NUCLEOTIDE SEQUENCE [LARGE SCALE GENOMIC DNA]</scope>
    <source>
        <strain evidence="9 10">WC1T17</strain>
    </source>
</reference>
<keyword evidence="6 7" id="KW-0472">Membrane</keyword>
<feature type="transmembrane region" description="Helical" evidence="7">
    <location>
        <begin position="287"/>
        <end position="306"/>
    </location>
</feature>
<feature type="transmembrane region" description="Helical" evidence="7">
    <location>
        <begin position="52"/>
        <end position="72"/>
    </location>
</feature>
<evidence type="ECO:0000256" key="7">
    <source>
        <dbReference type="SAM" id="Phobius"/>
    </source>
</evidence>
<evidence type="ECO:0000256" key="4">
    <source>
        <dbReference type="ARBA" id="ARBA00022692"/>
    </source>
</evidence>
<sequence length="398" mass="43430">MIYKEMPLSWKRTFITLWVGCFITGLGFSMTMPFMPLFMESIGSFSRTELNFYSGFAFSATFLAQAIVSPYWGNLADRKGRKLMCLRASGVMTFTILFTGMANSVWMIIGLRFLQGAFSGYVNNATAFMAGEAPEGHSGAVISQMMTASVTGNLIGPMVGGAIAGVLGYRAPFYIVGCLMALVFLLTLTTQEHFTPISAKEMKPMKEIFAGLSNRKLIYTMFITTLLVQSSLMSISPIISLLVKQLMHNQGNVSFVSGVVAAMPGFGTLLVAARLGTKMDEVGPLKILLVGLSLAFVFFIPMYFAHTPMLLGFWRFLLGMASAAMLPAVQTVLTKSVPHEAFGRIFSWNQSFQAAGGMFGPMLGSAIASVFSYQSVFLFTASFVLFDLFLVLAFRKEA</sequence>
<evidence type="ECO:0000256" key="3">
    <source>
        <dbReference type="ARBA" id="ARBA00022475"/>
    </source>
</evidence>
<feature type="transmembrane region" description="Helical" evidence="7">
    <location>
        <begin position="217"/>
        <end position="243"/>
    </location>
</feature>
<name>A0ABY1AAM5_9LACO</name>
<feature type="transmembrane region" description="Helical" evidence="7">
    <location>
        <begin position="312"/>
        <end position="333"/>
    </location>
</feature>
<dbReference type="InterPro" id="IPR020846">
    <property type="entry name" value="MFS_dom"/>
</dbReference>
<dbReference type="SUPFAM" id="SSF103473">
    <property type="entry name" value="MFS general substrate transporter"/>
    <property type="match status" value="1"/>
</dbReference>